<evidence type="ECO:0000313" key="3">
    <source>
        <dbReference type="EMBL" id="GAA0783263.1"/>
    </source>
</evidence>
<dbReference type="InterPro" id="IPR008258">
    <property type="entry name" value="Transglycosylase_SLT_dom_1"/>
</dbReference>
<feature type="compositionally biased region" description="Low complexity" evidence="1">
    <location>
        <begin position="168"/>
        <end position="191"/>
    </location>
</feature>
<dbReference type="InterPro" id="IPR023346">
    <property type="entry name" value="Lysozyme-like_dom_sf"/>
</dbReference>
<sequence>MLAELAALALACAPNIHPVTLDALIRHESGARQYAIGVNRKGKALPLQPHDLETAHQAAEDLIAEGIDFDAGLGQINVRNWDWLGLTSTTVFDPCRNLAAAQTVLSDCYARALNGYRDQQQALRAALSCYNTGNFHRGFANGYVGKVLAQAGIRVPALKPVVHPGGQSADPAAALEAAAAETGTAASHPAATTAGNDPEIPDRSPKLQDGSPDASQLGTPDGFTAHPAADGFTQPTR</sequence>
<comment type="caution">
    <text evidence="3">The sequence shown here is derived from an EMBL/GenBank/DDBJ whole genome shotgun (WGS) entry which is preliminary data.</text>
</comment>
<protein>
    <recommendedName>
        <fullName evidence="2">Transglycosylase SLT domain-containing protein</fullName>
    </recommendedName>
</protein>
<dbReference type="CDD" id="cd16892">
    <property type="entry name" value="LT_VirB1-like"/>
    <property type="match status" value="1"/>
</dbReference>
<dbReference type="SUPFAM" id="SSF53955">
    <property type="entry name" value="Lysozyme-like"/>
    <property type="match status" value="1"/>
</dbReference>
<evidence type="ECO:0000256" key="1">
    <source>
        <dbReference type="SAM" id="MobiDB-lite"/>
    </source>
</evidence>
<dbReference type="RefSeq" id="WP_343839585.1">
    <property type="nucleotide sequence ID" value="NZ_BAAAEX010000019.1"/>
</dbReference>
<reference evidence="3 4" key="1">
    <citation type="journal article" date="2019" name="Int. J. Syst. Evol. Microbiol.">
        <title>The Global Catalogue of Microorganisms (GCM) 10K type strain sequencing project: providing services to taxonomists for standard genome sequencing and annotation.</title>
        <authorList>
            <consortium name="The Broad Institute Genomics Platform"/>
            <consortium name="The Broad Institute Genome Sequencing Center for Infectious Disease"/>
            <person name="Wu L."/>
            <person name="Ma J."/>
        </authorList>
    </citation>
    <scope>NUCLEOTIDE SEQUENCE [LARGE SCALE GENOMIC DNA]</scope>
    <source>
        <strain evidence="3 4">JCM 15515</strain>
    </source>
</reference>
<dbReference type="Gene3D" id="1.10.530.10">
    <property type="match status" value="1"/>
</dbReference>
<evidence type="ECO:0000313" key="4">
    <source>
        <dbReference type="Proteomes" id="UP001500573"/>
    </source>
</evidence>
<accession>A0ABN1L1W4</accession>
<feature type="region of interest" description="Disordered" evidence="1">
    <location>
        <begin position="165"/>
        <end position="237"/>
    </location>
</feature>
<dbReference type="Proteomes" id="UP001500573">
    <property type="component" value="Unassembled WGS sequence"/>
</dbReference>
<name>A0ABN1L1W4_9BURK</name>
<evidence type="ECO:0000259" key="2">
    <source>
        <dbReference type="Pfam" id="PF01464"/>
    </source>
</evidence>
<dbReference type="EMBL" id="BAAAEX010000019">
    <property type="protein sequence ID" value="GAA0783263.1"/>
    <property type="molecule type" value="Genomic_DNA"/>
</dbReference>
<proteinExistence type="predicted"/>
<keyword evidence="4" id="KW-1185">Reference proteome</keyword>
<feature type="domain" description="Transglycosylase SLT" evidence="2">
    <location>
        <begin position="10"/>
        <end position="146"/>
    </location>
</feature>
<gene>
    <name evidence="3" type="ORF">GCM10009108_26880</name>
</gene>
<dbReference type="Pfam" id="PF01464">
    <property type="entry name" value="SLT"/>
    <property type="match status" value="1"/>
</dbReference>
<organism evidence="3 4">
    <name type="scientific">Castellaniella ginsengisoli</name>
    <dbReference type="NCBI Taxonomy" id="546114"/>
    <lineage>
        <taxon>Bacteria</taxon>
        <taxon>Pseudomonadati</taxon>
        <taxon>Pseudomonadota</taxon>
        <taxon>Betaproteobacteria</taxon>
        <taxon>Burkholderiales</taxon>
        <taxon>Alcaligenaceae</taxon>
        <taxon>Castellaniella</taxon>
    </lineage>
</organism>